<dbReference type="Pfam" id="PF20684">
    <property type="entry name" value="Fung_rhodopsin"/>
    <property type="match status" value="1"/>
</dbReference>
<dbReference type="AlphaFoldDB" id="A0AB34FTJ3"/>
<evidence type="ECO:0000256" key="4">
    <source>
        <dbReference type="ARBA" id="ARBA00023136"/>
    </source>
</evidence>
<evidence type="ECO:0000256" key="6">
    <source>
        <dbReference type="SAM" id="MobiDB-lite"/>
    </source>
</evidence>
<dbReference type="PANTHER" id="PTHR33048">
    <property type="entry name" value="PTH11-LIKE INTEGRAL MEMBRANE PROTEIN (AFU_ORTHOLOGUE AFUA_5G11245)"/>
    <property type="match status" value="1"/>
</dbReference>
<feature type="region of interest" description="Disordered" evidence="6">
    <location>
        <begin position="469"/>
        <end position="509"/>
    </location>
</feature>
<feature type="transmembrane region" description="Helical" evidence="7">
    <location>
        <begin position="243"/>
        <end position="263"/>
    </location>
</feature>
<gene>
    <name evidence="9" type="ORF">O9K51_03879</name>
</gene>
<evidence type="ECO:0000313" key="9">
    <source>
        <dbReference type="EMBL" id="KAJ6442704.1"/>
    </source>
</evidence>
<evidence type="ECO:0000259" key="8">
    <source>
        <dbReference type="Pfam" id="PF20684"/>
    </source>
</evidence>
<comment type="caution">
    <text evidence="9">The sequence shown here is derived from an EMBL/GenBank/DDBJ whole genome shotgun (WGS) entry which is preliminary data.</text>
</comment>
<name>A0AB34FTJ3_9HYPO</name>
<reference evidence="9" key="1">
    <citation type="submission" date="2023-01" db="EMBL/GenBank/DDBJ databases">
        <title>The growth and conidiation of Purpureocillium lavendulum are regulated by nitrogen source and histone H3K14 acetylation.</title>
        <authorList>
            <person name="Tang P."/>
            <person name="Han J."/>
            <person name="Zhang C."/>
            <person name="Tang P."/>
            <person name="Qi F."/>
            <person name="Zhang K."/>
            <person name="Liang L."/>
        </authorList>
    </citation>
    <scope>NUCLEOTIDE SEQUENCE</scope>
    <source>
        <strain evidence="9">YMF1.00683</strain>
    </source>
</reference>
<feature type="transmembrane region" description="Helical" evidence="7">
    <location>
        <begin position="331"/>
        <end position="353"/>
    </location>
</feature>
<evidence type="ECO:0000256" key="7">
    <source>
        <dbReference type="SAM" id="Phobius"/>
    </source>
</evidence>
<comment type="similarity">
    <text evidence="5">Belongs to the SAT4 family.</text>
</comment>
<accession>A0AB34FTJ3</accession>
<organism evidence="9 10">
    <name type="scientific">Purpureocillium lavendulum</name>
    <dbReference type="NCBI Taxonomy" id="1247861"/>
    <lineage>
        <taxon>Eukaryota</taxon>
        <taxon>Fungi</taxon>
        <taxon>Dikarya</taxon>
        <taxon>Ascomycota</taxon>
        <taxon>Pezizomycotina</taxon>
        <taxon>Sordariomycetes</taxon>
        <taxon>Hypocreomycetidae</taxon>
        <taxon>Hypocreales</taxon>
        <taxon>Ophiocordycipitaceae</taxon>
        <taxon>Purpureocillium</taxon>
    </lineage>
</organism>
<proteinExistence type="inferred from homology"/>
<evidence type="ECO:0000313" key="10">
    <source>
        <dbReference type="Proteomes" id="UP001163105"/>
    </source>
</evidence>
<evidence type="ECO:0000256" key="2">
    <source>
        <dbReference type="ARBA" id="ARBA00022692"/>
    </source>
</evidence>
<feature type="region of interest" description="Disordered" evidence="6">
    <location>
        <begin position="17"/>
        <end position="41"/>
    </location>
</feature>
<evidence type="ECO:0000256" key="3">
    <source>
        <dbReference type="ARBA" id="ARBA00022989"/>
    </source>
</evidence>
<dbReference type="Proteomes" id="UP001163105">
    <property type="component" value="Unassembled WGS sequence"/>
</dbReference>
<dbReference type="InterPro" id="IPR052337">
    <property type="entry name" value="SAT4-like"/>
</dbReference>
<keyword evidence="3 7" id="KW-1133">Transmembrane helix</keyword>
<feature type="compositionally biased region" description="Gly residues" evidence="6">
    <location>
        <begin position="469"/>
        <end position="483"/>
    </location>
</feature>
<feature type="transmembrane region" description="Helical" evidence="7">
    <location>
        <begin position="365"/>
        <end position="386"/>
    </location>
</feature>
<dbReference type="GO" id="GO:0016020">
    <property type="term" value="C:membrane"/>
    <property type="evidence" value="ECO:0007669"/>
    <property type="project" value="UniProtKB-SubCell"/>
</dbReference>
<keyword evidence="2 7" id="KW-0812">Transmembrane</keyword>
<evidence type="ECO:0000256" key="5">
    <source>
        <dbReference type="ARBA" id="ARBA00038359"/>
    </source>
</evidence>
<dbReference type="PANTHER" id="PTHR33048:SF2">
    <property type="entry name" value="SRPK"/>
    <property type="match status" value="1"/>
</dbReference>
<feature type="domain" description="Rhodopsin" evidence="8">
    <location>
        <begin position="147"/>
        <end position="388"/>
    </location>
</feature>
<sequence>MSLAVVVRPHRYAPVVPRCQGRPGGVKDDEEEEEQEAEDARQTQAMAAGMCLSVRLSSAYPRRPSAVSVRTAAKERVAAHYITPIVAVRLQEKGRGTCEVKNARPGTPDLGPPAAVKKLKAPRPETKNLCCTEAWTEYGLGVVILFLRFFSRWKTVGFKGWEGDDAFAILVLLFWTVRQYGTNIGITDDVGATLTSEQIARFEFGSKCLLAGWNFYVALIWALKGCMLCFYNRITLGLTQQKFVKWTGLACFFAYAGVMGAIWGHCTPVHKNWQVVPYPGGELNNNNDDNNKHLAIMLTRYMATRTDFVILSIPIPLLWKVKITLGRKIAIGVLLCSGVFIIVATILRCVLSLRDIQGINVSTIWAIRETFVGIIAVNAAAIKPLFSKSRWITSSKGSSGATPGYNKNQNQYSLDHMPGGATSTIGSMSKRRFNKQMMEMGDNSSEEHIVDSNNNGLAYNKWLRNEVSGGGGGGASSVGGRSGGSSAEADGITVTTRVEVTPGTPRHMV</sequence>
<comment type="subcellular location">
    <subcellularLocation>
        <location evidence="1">Membrane</location>
        <topology evidence="1">Multi-pass membrane protein</topology>
    </subcellularLocation>
</comment>
<feature type="compositionally biased region" description="Acidic residues" evidence="6">
    <location>
        <begin position="28"/>
        <end position="37"/>
    </location>
</feature>
<keyword evidence="4 7" id="KW-0472">Membrane</keyword>
<dbReference type="InterPro" id="IPR049326">
    <property type="entry name" value="Rhodopsin_dom_fungi"/>
</dbReference>
<evidence type="ECO:0000256" key="1">
    <source>
        <dbReference type="ARBA" id="ARBA00004141"/>
    </source>
</evidence>
<keyword evidence="10" id="KW-1185">Reference proteome</keyword>
<protein>
    <submittedName>
        <fullName evidence="9">Srpk</fullName>
    </submittedName>
</protein>
<dbReference type="EMBL" id="JAQHRD010000003">
    <property type="protein sequence ID" value="KAJ6442704.1"/>
    <property type="molecule type" value="Genomic_DNA"/>
</dbReference>
<feature type="transmembrane region" description="Helical" evidence="7">
    <location>
        <begin position="213"/>
        <end position="231"/>
    </location>
</feature>